<gene>
    <name evidence="6" type="ORF">SAMN05216452_0003</name>
</gene>
<feature type="transmembrane region" description="Helical" evidence="4">
    <location>
        <begin position="337"/>
        <end position="359"/>
    </location>
</feature>
<evidence type="ECO:0000256" key="2">
    <source>
        <dbReference type="ARBA" id="ARBA00022989"/>
    </source>
</evidence>
<feature type="transmembrane region" description="Helical" evidence="4">
    <location>
        <begin position="23"/>
        <end position="46"/>
    </location>
</feature>
<name>A0A1H4IJA6_9HYPH</name>
<protein>
    <submittedName>
        <fullName evidence="6">Predicted arabinose efflux permease, MFS family</fullName>
    </submittedName>
</protein>
<feature type="transmembrane region" description="Helical" evidence="4">
    <location>
        <begin position="170"/>
        <end position="190"/>
    </location>
</feature>
<evidence type="ECO:0000256" key="1">
    <source>
        <dbReference type="ARBA" id="ARBA00022692"/>
    </source>
</evidence>
<feature type="transmembrane region" description="Helical" evidence="4">
    <location>
        <begin position="371"/>
        <end position="392"/>
    </location>
</feature>
<feature type="transmembrane region" description="Helical" evidence="4">
    <location>
        <begin position="210"/>
        <end position="230"/>
    </location>
</feature>
<dbReference type="SUPFAM" id="SSF103473">
    <property type="entry name" value="MFS general substrate transporter"/>
    <property type="match status" value="1"/>
</dbReference>
<dbReference type="InterPro" id="IPR020846">
    <property type="entry name" value="MFS_dom"/>
</dbReference>
<feature type="domain" description="Major facilitator superfamily (MFS) profile" evidence="5">
    <location>
        <begin position="214"/>
        <end position="430"/>
    </location>
</feature>
<dbReference type="InterPro" id="IPR047200">
    <property type="entry name" value="MFS_YcaD-like"/>
</dbReference>
<dbReference type="InterPro" id="IPR011701">
    <property type="entry name" value="MFS"/>
</dbReference>
<dbReference type="EMBL" id="FNSL01000001">
    <property type="protein sequence ID" value="SEB34169.1"/>
    <property type="molecule type" value="Genomic_DNA"/>
</dbReference>
<evidence type="ECO:0000313" key="7">
    <source>
        <dbReference type="Proteomes" id="UP000199064"/>
    </source>
</evidence>
<keyword evidence="1 4" id="KW-0812">Transmembrane</keyword>
<evidence type="ECO:0000256" key="3">
    <source>
        <dbReference type="ARBA" id="ARBA00023136"/>
    </source>
</evidence>
<dbReference type="CDD" id="cd17477">
    <property type="entry name" value="MFS_YcaD_like"/>
    <property type="match status" value="1"/>
</dbReference>
<dbReference type="GO" id="GO:0005886">
    <property type="term" value="C:plasma membrane"/>
    <property type="evidence" value="ECO:0007669"/>
    <property type="project" value="TreeGrafter"/>
</dbReference>
<evidence type="ECO:0000259" key="5">
    <source>
        <dbReference type="PROSITE" id="PS50850"/>
    </source>
</evidence>
<feature type="transmembrane region" description="Helical" evidence="4">
    <location>
        <begin position="305"/>
        <end position="325"/>
    </location>
</feature>
<reference evidence="7" key="1">
    <citation type="submission" date="2016-10" db="EMBL/GenBank/DDBJ databases">
        <authorList>
            <person name="Varghese N."/>
            <person name="Submissions S."/>
        </authorList>
    </citation>
    <scope>NUCLEOTIDE SEQUENCE [LARGE SCALE GENOMIC DNA]</scope>
    <source>
        <strain evidence="7">ES.061</strain>
    </source>
</reference>
<feature type="transmembrane region" description="Helical" evidence="4">
    <location>
        <begin position="58"/>
        <end position="76"/>
    </location>
</feature>
<keyword evidence="7" id="KW-1185">Reference proteome</keyword>
<evidence type="ECO:0000313" key="6">
    <source>
        <dbReference type="EMBL" id="SEB34169.1"/>
    </source>
</evidence>
<dbReference type="AlphaFoldDB" id="A0A1H4IJA6"/>
<feature type="transmembrane region" description="Helical" evidence="4">
    <location>
        <begin position="88"/>
        <end position="107"/>
    </location>
</feature>
<dbReference type="Pfam" id="PF07690">
    <property type="entry name" value="MFS_1"/>
    <property type="match status" value="1"/>
</dbReference>
<dbReference type="InterPro" id="IPR036259">
    <property type="entry name" value="MFS_trans_sf"/>
</dbReference>
<dbReference type="PANTHER" id="PTHR23521:SF3">
    <property type="entry name" value="MFS TRANSPORTER"/>
    <property type="match status" value="1"/>
</dbReference>
<organism evidence="6 7">
    <name type="scientific">Nitratireductor aquibiodomus</name>
    <dbReference type="NCBI Taxonomy" id="204799"/>
    <lineage>
        <taxon>Bacteria</taxon>
        <taxon>Pseudomonadati</taxon>
        <taxon>Pseudomonadota</taxon>
        <taxon>Alphaproteobacteria</taxon>
        <taxon>Hyphomicrobiales</taxon>
        <taxon>Phyllobacteriaceae</taxon>
        <taxon>Nitratireductor</taxon>
    </lineage>
</organism>
<dbReference type="Proteomes" id="UP000199064">
    <property type="component" value="Unassembled WGS sequence"/>
</dbReference>
<feature type="transmembrane region" description="Helical" evidence="4">
    <location>
        <begin position="280"/>
        <end position="299"/>
    </location>
</feature>
<accession>A0A1H4IJA6</accession>
<dbReference type="Gene3D" id="1.20.1250.20">
    <property type="entry name" value="MFS general substrate transporter like domains"/>
    <property type="match status" value="2"/>
</dbReference>
<feature type="transmembrane region" description="Helical" evidence="4">
    <location>
        <begin position="250"/>
        <end position="268"/>
    </location>
</feature>
<keyword evidence="3 4" id="KW-0472">Membrane</keyword>
<proteinExistence type="predicted"/>
<dbReference type="PANTHER" id="PTHR23521">
    <property type="entry name" value="TRANSPORTER MFS SUPERFAMILY"/>
    <property type="match status" value="1"/>
</dbReference>
<evidence type="ECO:0000256" key="4">
    <source>
        <dbReference type="SAM" id="Phobius"/>
    </source>
</evidence>
<feature type="transmembrane region" description="Helical" evidence="4">
    <location>
        <begin position="113"/>
        <end position="134"/>
    </location>
</feature>
<keyword evidence="2 4" id="KW-1133">Transmembrane helix</keyword>
<sequence>MMNGATCRASQPGPPTMSSLRPLIPLLIAAGILLAGNGLQGTLIALRGAAEGFSETTIGLMGSAYFAGFLIGCLYVPRLLRAVGHIRAFAALAALGAAGALLLVLFVDPLAWIAVRFLSGICFSSLFTTIESWLNSAAQNTNRARVLAVYRIIDIAAVTGSQYMLPALGIEGFVTFAVMAMMITLSLVPVSMADRSNPRPPAELRLDLVAVWRISPLAAFGCFAVGLTNSAFRIVGPIYGQSIGLSVSEIATFMSAGIVGGAVMQYPLGALSDRHDRRKVLLGTTIGALVAALAIVWFAGDSRSANMLLVFLFGAFAMSLYSLSVAHANDHAEKDQFVQLAAGLLFFYSLGAMAGPLLASLLMQRFGPHALFSYTSIVYAVLIGVTLYRMSVRPSVPAARRRRFAALLRTSPVFMRMARRSRNHRSAGDT</sequence>
<dbReference type="GO" id="GO:0022857">
    <property type="term" value="F:transmembrane transporter activity"/>
    <property type="evidence" value="ECO:0007669"/>
    <property type="project" value="InterPro"/>
</dbReference>
<dbReference type="PROSITE" id="PS50850">
    <property type="entry name" value="MFS"/>
    <property type="match status" value="1"/>
</dbReference>